<dbReference type="Pfam" id="PF01966">
    <property type="entry name" value="HD"/>
    <property type="match status" value="1"/>
</dbReference>
<dbReference type="CDD" id="cd00077">
    <property type="entry name" value="HDc"/>
    <property type="match status" value="1"/>
</dbReference>
<evidence type="ECO:0000259" key="1">
    <source>
        <dbReference type="SMART" id="SM00471"/>
    </source>
</evidence>
<feature type="domain" description="HD/PDEase" evidence="1">
    <location>
        <begin position="199"/>
        <end position="325"/>
    </location>
</feature>
<comment type="caution">
    <text evidence="2">The sequence shown here is derived from an EMBL/GenBank/DDBJ whole genome shotgun (WGS) entry which is preliminary data.</text>
</comment>
<dbReference type="InterPro" id="IPR006674">
    <property type="entry name" value="HD_domain"/>
</dbReference>
<evidence type="ECO:0000313" key="3">
    <source>
        <dbReference type="Proteomes" id="UP000318661"/>
    </source>
</evidence>
<reference evidence="2 3" key="1">
    <citation type="journal article" date="2019" name="Nat. Microbiol.">
        <title>Mediterranean grassland soil C-N compound turnover is dependent on rainfall and depth, and is mediated by genomically divergent microorganisms.</title>
        <authorList>
            <person name="Diamond S."/>
            <person name="Andeer P.F."/>
            <person name="Li Z."/>
            <person name="Crits-Christoph A."/>
            <person name="Burstein D."/>
            <person name="Anantharaman K."/>
            <person name="Lane K.R."/>
            <person name="Thomas B.C."/>
            <person name="Pan C."/>
            <person name="Northen T.R."/>
            <person name="Banfield J.F."/>
        </authorList>
    </citation>
    <scope>NUCLEOTIDE SEQUENCE [LARGE SCALE GENOMIC DNA]</scope>
    <source>
        <strain evidence="2">NP_2</strain>
    </source>
</reference>
<protein>
    <submittedName>
        <fullName evidence="2">HD domain-containing protein</fullName>
    </submittedName>
</protein>
<sequence length="370" mass="39927">MLHLEAVRTLLVAVQQVRLYGGDHPATRDAAEQFFRIVQPDLQEAPVQIEIDERTVIVQAIPQPTEDRHVPQLRAHLAARRIAGLVLHKDAKLDALLALVRLLAKEPEELLAEGGLADALRAAGISGVTVQALAPVVARSVVRAQDPYEAAVRAVYGITTAAEDGQADIPQALLTVEELVAALAAEPQHLWRCLADRSHDELDPAHAVNTCLLTLFAGGAVGLQHDVHVLLGVAGLLHDIGLAALPWEQRLLERTAIGPRPEWHHPADGAFLLRHIGGRESLPMIVAAEHHLPALGRVPVLPHSNLVALADYLDAMTCGRVPAGRQMSMGTAAEQLLRGLGPRFDPLQVRMLVELIRRQEAAGLEFSAPV</sequence>
<dbReference type="Proteomes" id="UP000318661">
    <property type="component" value="Unassembled WGS sequence"/>
</dbReference>
<dbReference type="SUPFAM" id="SSF109604">
    <property type="entry name" value="HD-domain/PDEase-like"/>
    <property type="match status" value="1"/>
</dbReference>
<dbReference type="InterPro" id="IPR003607">
    <property type="entry name" value="HD/PDEase_dom"/>
</dbReference>
<proteinExistence type="predicted"/>
<name>A0A537LHY2_9BACT</name>
<organism evidence="2 3">
    <name type="scientific">Candidatus Segetimicrobium genomatis</name>
    <dbReference type="NCBI Taxonomy" id="2569760"/>
    <lineage>
        <taxon>Bacteria</taxon>
        <taxon>Bacillati</taxon>
        <taxon>Candidatus Sysuimicrobiota</taxon>
        <taxon>Candidatus Sysuimicrobiia</taxon>
        <taxon>Candidatus Sysuimicrobiales</taxon>
        <taxon>Candidatus Segetimicrobiaceae</taxon>
        <taxon>Candidatus Segetimicrobium</taxon>
    </lineage>
</organism>
<accession>A0A537LHY2</accession>
<dbReference type="EMBL" id="VBAJ01000186">
    <property type="protein sequence ID" value="TMJ07297.1"/>
    <property type="molecule type" value="Genomic_DNA"/>
</dbReference>
<dbReference type="SMART" id="SM00471">
    <property type="entry name" value="HDc"/>
    <property type="match status" value="1"/>
</dbReference>
<dbReference type="Gene3D" id="1.10.3210.10">
    <property type="entry name" value="Hypothetical protein af1432"/>
    <property type="match status" value="1"/>
</dbReference>
<dbReference type="AlphaFoldDB" id="A0A537LHY2"/>
<gene>
    <name evidence="2" type="ORF">E6G99_07185</name>
</gene>
<evidence type="ECO:0000313" key="2">
    <source>
        <dbReference type="EMBL" id="TMJ07297.1"/>
    </source>
</evidence>